<dbReference type="KEGG" id="tmo:TMO_a0364"/>
<dbReference type="GO" id="GO:0000166">
    <property type="term" value="F:nucleotide binding"/>
    <property type="evidence" value="ECO:0007669"/>
    <property type="project" value="UniProtKB-KW"/>
</dbReference>
<organism evidence="1 2">
    <name type="scientific">Tistrella mobilis (strain KA081020-065)</name>
    <dbReference type="NCBI Taxonomy" id="1110502"/>
    <lineage>
        <taxon>Bacteria</taxon>
        <taxon>Pseudomonadati</taxon>
        <taxon>Pseudomonadota</taxon>
        <taxon>Alphaproteobacteria</taxon>
        <taxon>Geminicoccales</taxon>
        <taxon>Geminicoccaceae</taxon>
        <taxon>Tistrella</taxon>
    </lineage>
</organism>
<dbReference type="GO" id="GO:0051607">
    <property type="term" value="P:defense response to virus"/>
    <property type="evidence" value="ECO:0007669"/>
    <property type="project" value="UniProtKB-KW"/>
</dbReference>
<proteinExistence type="predicted"/>
<reference evidence="1 2" key="1">
    <citation type="journal article" date="2012" name="J. Am. Chem. Soc.">
        <title>Bacterial biosynthesis and maturation of the didemnin anti-cancer agents.</title>
        <authorList>
            <person name="Xu Y."/>
            <person name="Kersten R.D."/>
            <person name="Nam S.J."/>
            <person name="Lu L."/>
            <person name="Al-Suwailem A.M."/>
            <person name="Zheng H."/>
            <person name="Fenical W."/>
            <person name="Dorrestein P.C."/>
            <person name="Moore B.S."/>
            <person name="Qian P.Y."/>
        </authorList>
    </citation>
    <scope>NUCLEOTIDE SEQUENCE [LARGE SCALE GENOMIC DNA]</scope>
    <source>
        <strain evidence="1 2">KA081020-065</strain>
    </source>
</reference>
<evidence type="ECO:0000313" key="1">
    <source>
        <dbReference type="EMBL" id="AFK55767.1"/>
    </source>
</evidence>
<protein>
    <recommendedName>
        <fullName evidence="3">GGDEF domain-containing protein</fullName>
    </recommendedName>
</protein>
<name>I3TSM9_TISMK</name>
<gene>
    <name evidence="1" type="ordered locus">TMO_a0364</name>
</gene>
<dbReference type="HOGENOM" id="CLU_036473_0_0_5"/>
<evidence type="ECO:0000313" key="2">
    <source>
        <dbReference type="Proteomes" id="UP000005258"/>
    </source>
</evidence>
<keyword evidence="2" id="KW-1185">Reference proteome</keyword>
<dbReference type="Gene3D" id="3.30.70.270">
    <property type="match status" value="1"/>
</dbReference>
<dbReference type="AlphaFoldDB" id="I3TSM9"/>
<dbReference type="PATRIC" id="fig|1110502.3.peg.4013"/>
<geneLocation type="plasmid" evidence="1 2">
    <name>pTM1</name>
</geneLocation>
<dbReference type="Proteomes" id="UP000005258">
    <property type="component" value="Plasmid pTM1"/>
</dbReference>
<evidence type="ECO:0008006" key="3">
    <source>
        <dbReference type="Google" id="ProtNLM"/>
    </source>
</evidence>
<sequence>MNFSAVLSDTEDLSTIRGSGLAMLHAVEYAAKALKELTRGAVEQVTTGASVGVFRVSAADQADAWTVARNLRARLTAHAPAAANDEESEPARPLPGAIDEAELLRVLDHLSILTAACAATADFRADMETLLALIRWQQQQAPSLVLPAAGTSWDKTKLICPNDHTRLADTYIFRRKDEGPGRYPASRSVRDRHAYGRHYKQTLYDRVIDGIPYLKDDGSKRRKRAYADELADPARQPDKALDGKMAALYADELADLARRLGAPLDGKMAVLYADGNRFSEQIRDLVKASDTPIETQKAIDKALQGWRSKLLEKVVKLIELDDRDYPLTRIETLLWGGDELIWVLPAWRGWEVAALFAEHIRNEPVEGKGRSMDVPEKDGWSMNMSHGLGMVFCHYDAPINGIRTLAKNLADKVAKAERTSTRLAVMVLESFDAVGQDLEAHLTRTYGTAGITPSAMCLTAPQGASWNDVPCAVAKMKEHLPRRRLHALADALLRHGPVTTETDRARGRFWRDLDAPAEAAIREAAETLGRCWGFDAQGTDARLWLHLDMLWDYLAPDVQDMAEV</sequence>
<dbReference type="EMBL" id="CP003237">
    <property type="protein sequence ID" value="AFK55767.1"/>
    <property type="molecule type" value="Genomic_DNA"/>
</dbReference>
<dbReference type="InterPro" id="IPR043128">
    <property type="entry name" value="Rev_trsase/Diguanyl_cyclase"/>
</dbReference>
<keyword evidence="1" id="KW-0614">Plasmid</keyword>
<accession>I3TSM9</accession>